<evidence type="ECO:0000313" key="2">
    <source>
        <dbReference type="Proteomes" id="UP001472677"/>
    </source>
</evidence>
<proteinExistence type="predicted"/>
<gene>
    <name evidence="1" type="ORF">V6N12_002471</name>
</gene>
<reference evidence="1 2" key="1">
    <citation type="journal article" date="2024" name="G3 (Bethesda)">
        <title>Genome assembly of Hibiscus sabdariffa L. provides insights into metabolisms of medicinal natural products.</title>
        <authorList>
            <person name="Kim T."/>
        </authorList>
    </citation>
    <scope>NUCLEOTIDE SEQUENCE [LARGE SCALE GENOMIC DNA]</scope>
    <source>
        <strain evidence="1">TK-2024</strain>
        <tissue evidence="1">Old leaves</tissue>
    </source>
</reference>
<evidence type="ECO:0000313" key="1">
    <source>
        <dbReference type="EMBL" id="KAK8501735.1"/>
    </source>
</evidence>
<name>A0ABR2B4F8_9ROSI</name>
<dbReference type="Proteomes" id="UP001472677">
    <property type="component" value="Unassembled WGS sequence"/>
</dbReference>
<accession>A0ABR2B4F8</accession>
<dbReference type="EMBL" id="JBBPBM010000182">
    <property type="protein sequence ID" value="KAK8501735.1"/>
    <property type="molecule type" value="Genomic_DNA"/>
</dbReference>
<protein>
    <submittedName>
        <fullName evidence="1">Uncharacterized protein</fullName>
    </submittedName>
</protein>
<comment type="caution">
    <text evidence="1">The sequence shown here is derived from an EMBL/GenBank/DDBJ whole genome shotgun (WGS) entry which is preliminary data.</text>
</comment>
<organism evidence="1 2">
    <name type="scientific">Hibiscus sabdariffa</name>
    <name type="common">roselle</name>
    <dbReference type="NCBI Taxonomy" id="183260"/>
    <lineage>
        <taxon>Eukaryota</taxon>
        <taxon>Viridiplantae</taxon>
        <taxon>Streptophyta</taxon>
        <taxon>Embryophyta</taxon>
        <taxon>Tracheophyta</taxon>
        <taxon>Spermatophyta</taxon>
        <taxon>Magnoliopsida</taxon>
        <taxon>eudicotyledons</taxon>
        <taxon>Gunneridae</taxon>
        <taxon>Pentapetalae</taxon>
        <taxon>rosids</taxon>
        <taxon>malvids</taxon>
        <taxon>Malvales</taxon>
        <taxon>Malvaceae</taxon>
        <taxon>Malvoideae</taxon>
        <taxon>Hibiscus</taxon>
    </lineage>
</organism>
<sequence>MKVMGKASLQAAFSGWYPPDVNLKPTTNRRARTTKCRSAVRRRSRPPQTPLLKWEVEENDDVIEEELEDEEVGDRRRQRKGASTVSARKLAAGLWRLQLPETVTPGDGERRRDKLGIKAGDDFIGALLVYQQEDNIHGSNAEVPLPPSPTSVSDTKNGVLHKASLLFRAP</sequence>
<keyword evidence="2" id="KW-1185">Reference proteome</keyword>